<dbReference type="PROSITE" id="PS01187">
    <property type="entry name" value="EGF_CA"/>
    <property type="match status" value="2"/>
</dbReference>
<protein>
    <recommendedName>
        <fullName evidence="7">EGF-like domain-containing protein</fullName>
    </recommendedName>
</protein>
<keyword evidence="2" id="KW-0677">Repeat</keyword>
<evidence type="ECO:0000256" key="4">
    <source>
        <dbReference type="PROSITE-ProRule" id="PRU00076"/>
    </source>
</evidence>
<dbReference type="InterPro" id="IPR018097">
    <property type="entry name" value="EGF_Ca-bd_CS"/>
</dbReference>
<dbReference type="FunFam" id="2.10.25.10:FF:000151">
    <property type="entry name" value="FAT atypical cadherin 4"/>
    <property type="match status" value="2"/>
</dbReference>
<dbReference type="InterPro" id="IPR000742">
    <property type="entry name" value="EGF"/>
</dbReference>
<dbReference type="PROSITE" id="PS00022">
    <property type="entry name" value="EGF_1"/>
    <property type="match status" value="3"/>
</dbReference>
<dbReference type="GO" id="GO:0005112">
    <property type="term" value="F:Notch binding"/>
    <property type="evidence" value="ECO:0007669"/>
    <property type="project" value="TreeGrafter"/>
</dbReference>
<name>A0AAE0TFB7_9BIVA</name>
<dbReference type="Gene3D" id="2.10.25.10">
    <property type="entry name" value="Laminin"/>
    <property type="match status" value="4"/>
</dbReference>
<evidence type="ECO:0000256" key="2">
    <source>
        <dbReference type="ARBA" id="ARBA00022737"/>
    </source>
</evidence>
<dbReference type="Pfam" id="PF07645">
    <property type="entry name" value="EGF_CA"/>
    <property type="match status" value="4"/>
</dbReference>
<feature type="region of interest" description="Disordered" evidence="5">
    <location>
        <begin position="195"/>
        <end position="222"/>
    </location>
</feature>
<dbReference type="Proteomes" id="UP001195483">
    <property type="component" value="Unassembled WGS sequence"/>
</dbReference>
<dbReference type="EMBL" id="JAEAOA010000917">
    <property type="protein sequence ID" value="KAK3608678.1"/>
    <property type="molecule type" value="Genomic_DNA"/>
</dbReference>
<keyword evidence="3 4" id="KW-1015">Disulfide bond</keyword>
<gene>
    <name evidence="8" type="ORF">CHS0354_014918</name>
</gene>
<dbReference type="InterPro" id="IPR001881">
    <property type="entry name" value="EGF-like_Ca-bd_dom"/>
</dbReference>
<reference evidence="8" key="2">
    <citation type="journal article" date="2021" name="Genome Biol. Evol.">
        <title>Developing a high-quality reference genome for a parasitic bivalve with doubly uniparental inheritance (Bivalvia: Unionida).</title>
        <authorList>
            <person name="Smith C.H."/>
        </authorList>
    </citation>
    <scope>NUCLEOTIDE SEQUENCE</scope>
    <source>
        <strain evidence="8">CHS0354</strain>
        <tissue evidence="8">Mantle</tissue>
    </source>
</reference>
<accession>A0AAE0TFB7</accession>
<dbReference type="PANTHER" id="PTHR12916">
    <property type="entry name" value="CYTOCHROME C OXIDASE POLYPEPTIDE VIC-2"/>
    <property type="match status" value="1"/>
</dbReference>
<dbReference type="SMART" id="SM00179">
    <property type="entry name" value="EGF_CA"/>
    <property type="match status" value="4"/>
</dbReference>
<feature type="disulfide bond" evidence="4">
    <location>
        <begin position="104"/>
        <end position="113"/>
    </location>
</feature>
<feature type="non-terminal residue" evidence="8">
    <location>
        <position position="1"/>
    </location>
</feature>
<keyword evidence="9" id="KW-1185">Reference proteome</keyword>
<keyword evidence="1 4" id="KW-0245">EGF-like domain</keyword>
<dbReference type="SMART" id="SM00181">
    <property type="entry name" value="EGF"/>
    <property type="match status" value="3"/>
</dbReference>
<reference evidence="8" key="1">
    <citation type="journal article" date="2021" name="Genome Biol. Evol.">
        <title>A High-Quality Reference Genome for a Parasitic Bivalve with Doubly Uniparental Inheritance (Bivalvia: Unionida).</title>
        <authorList>
            <person name="Smith C.H."/>
        </authorList>
    </citation>
    <scope>NUCLEOTIDE SEQUENCE</scope>
    <source>
        <strain evidence="8">CHS0354</strain>
    </source>
</reference>
<keyword evidence="6" id="KW-1133">Transmembrane helix</keyword>
<feature type="compositionally biased region" description="Basic and acidic residues" evidence="5">
    <location>
        <begin position="206"/>
        <end position="221"/>
    </location>
</feature>
<evidence type="ECO:0000256" key="3">
    <source>
        <dbReference type="ARBA" id="ARBA00023157"/>
    </source>
</evidence>
<evidence type="ECO:0000313" key="8">
    <source>
        <dbReference type="EMBL" id="KAK3608678.1"/>
    </source>
</evidence>
<dbReference type="PROSITE" id="PS01186">
    <property type="entry name" value="EGF_2"/>
    <property type="match status" value="3"/>
</dbReference>
<feature type="domain" description="EGF-like" evidence="7">
    <location>
        <begin position="78"/>
        <end position="114"/>
    </location>
</feature>
<feature type="transmembrane region" description="Helical" evidence="6">
    <location>
        <begin position="161"/>
        <end position="185"/>
    </location>
</feature>
<feature type="disulfide bond" evidence="4">
    <location>
        <begin position="66"/>
        <end position="75"/>
    </location>
</feature>
<dbReference type="PROSITE" id="PS50026">
    <property type="entry name" value="EGF_3"/>
    <property type="match status" value="4"/>
</dbReference>
<dbReference type="CDD" id="cd00054">
    <property type="entry name" value="EGF_CA"/>
    <property type="match status" value="3"/>
</dbReference>
<feature type="domain" description="EGF-like" evidence="7">
    <location>
        <begin position="3"/>
        <end position="38"/>
    </location>
</feature>
<keyword evidence="6" id="KW-0812">Transmembrane</keyword>
<feature type="disulfide bond" evidence="4">
    <location>
        <begin position="28"/>
        <end position="37"/>
    </location>
</feature>
<comment type="caution">
    <text evidence="4">Lacks conserved residue(s) required for the propagation of feature annotation.</text>
</comment>
<proteinExistence type="predicted"/>
<evidence type="ECO:0000313" key="9">
    <source>
        <dbReference type="Proteomes" id="UP001195483"/>
    </source>
</evidence>
<evidence type="ECO:0000259" key="7">
    <source>
        <dbReference type="PROSITE" id="PS50026"/>
    </source>
</evidence>
<keyword evidence="6" id="KW-0472">Membrane</keyword>
<dbReference type="AlphaFoldDB" id="A0AAE0TFB7"/>
<organism evidence="8 9">
    <name type="scientific">Potamilus streckersoni</name>
    <dbReference type="NCBI Taxonomy" id="2493646"/>
    <lineage>
        <taxon>Eukaryota</taxon>
        <taxon>Metazoa</taxon>
        <taxon>Spiralia</taxon>
        <taxon>Lophotrochozoa</taxon>
        <taxon>Mollusca</taxon>
        <taxon>Bivalvia</taxon>
        <taxon>Autobranchia</taxon>
        <taxon>Heteroconchia</taxon>
        <taxon>Palaeoheterodonta</taxon>
        <taxon>Unionida</taxon>
        <taxon>Unionoidea</taxon>
        <taxon>Unionidae</taxon>
        <taxon>Ambleminae</taxon>
        <taxon>Lampsilini</taxon>
        <taxon>Potamilus</taxon>
    </lineage>
</organism>
<evidence type="ECO:0000256" key="6">
    <source>
        <dbReference type="SAM" id="Phobius"/>
    </source>
</evidence>
<feature type="domain" description="EGF-like" evidence="7">
    <location>
        <begin position="116"/>
        <end position="152"/>
    </location>
</feature>
<sequence length="271" mass="29968">QTLMNVRVLHAKHGGNCTNNNGSYSCNCPVGWEGKNCLTDVNECWNSPCKHGGKCTNTNGSYSCNCLIGWEGKNCSTDVNECSRTPCKHGGNCTNTNGSYSCNCPIGWEGKNCLTDVNECMSSPCELGGNCTNINGSYSCKYPVRCHGTICSKGSTNELTILRAAVGSLAGLLVIIILLNACVCIRKNRRMERNKKDGQWMNPMTTEERRDDENKSEEMKTEGNYMSEALSPTYINIAFNKSCSDEQEYTSLTLSEKDFEHDYETLHMSRV</sequence>
<feature type="domain" description="EGF-like" evidence="7">
    <location>
        <begin position="40"/>
        <end position="76"/>
    </location>
</feature>
<dbReference type="PANTHER" id="PTHR12916:SF11">
    <property type="entry name" value="MUCIN-4"/>
    <property type="match status" value="1"/>
</dbReference>
<comment type="caution">
    <text evidence="8">The sequence shown here is derived from an EMBL/GenBank/DDBJ whole genome shotgun (WGS) entry which is preliminary data.</text>
</comment>
<dbReference type="InterPro" id="IPR049883">
    <property type="entry name" value="NOTCH1_EGF-like"/>
</dbReference>
<dbReference type="GO" id="GO:0005509">
    <property type="term" value="F:calcium ion binding"/>
    <property type="evidence" value="ECO:0007669"/>
    <property type="project" value="InterPro"/>
</dbReference>
<reference evidence="8" key="3">
    <citation type="submission" date="2023-05" db="EMBL/GenBank/DDBJ databases">
        <authorList>
            <person name="Smith C.H."/>
        </authorList>
    </citation>
    <scope>NUCLEOTIDE SEQUENCE</scope>
    <source>
        <strain evidence="8">CHS0354</strain>
        <tissue evidence="8">Mantle</tissue>
    </source>
</reference>
<dbReference type="InterPro" id="IPR000152">
    <property type="entry name" value="EGF-type_Asp/Asn_hydroxyl_site"/>
</dbReference>
<dbReference type="SUPFAM" id="SSF57196">
    <property type="entry name" value="EGF/Laminin"/>
    <property type="match status" value="4"/>
</dbReference>
<evidence type="ECO:0000256" key="5">
    <source>
        <dbReference type="SAM" id="MobiDB-lite"/>
    </source>
</evidence>
<dbReference type="GO" id="GO:0007219">
    <property type="term" value="P:Notch signaling pathway"/>
    <property type="evidence" value="ECO:0007669"/>
    <property type="project" value="TreeGrafter"/>
</dbReference>
<evidence type="ECO:0000256" key="1">
    <source>
        <dbReference type="ARBA" id="ARBA00022536"/>
    </source>
</evidence>
<dbReference type="PROSITE" id="PS00010">
    <property type="entry name" value="ASX_HYDROXYL"/>
    <property type="match status" value="3"/>
</dbReference>